<dbReference type="SUPFAM" id="SSF55486">
    <property type="entry name" value="Metalloproteases ('zincins'), catalytic domain"/>
    <property type="match status" value="1"/>
</dbReference>
<dbReference type="GO" id="GO:0005576">
    <property type="term" value="C:extracellular region"/>
    <property type="evidence" value="ECO:0007669"/>
    <property type="project" value="UniProtKB-SubCell"/>
</dbReference>
<dbReference type="InterPro" id="IPR024079">
    <property type="entry name" value="MetalloPept_cat_dom_sf"/>
</dbReference>
<feature type="disulfide bond" evidence="20">
    <location>
        <begin position="183"/>
        <end position="184"/>
    </location>
</feature>
<dbReference type="PROSITE" id="PS50026">
    <property type="entry name" value="EGF_3"/>
    <property type="match status" value="1"/>
</dbReference>
<keyword evidence="5 20" id="KW-0645">Protease</keyword>
<reference evidence="26" key="2">
    <citation type="submission" date="2025-09" db="UniProtKB">
        <authorList>
            <consortium name="Ensembl"/>
        </authorList>
    </citation>
    <scope>IDENTIFICATION</scope>
</reference>
<evidence type="ECO:0000313" key="26">
    <source>
        <dbReference type="Ensembl" id="ENSNMLP00000011966.1"/>
    </source>
</evidence>
<protein>
    <recommendedName>
        <fullName evidence="21">Metalloendopeptidase</fullName>
        <ecNumber evidence="21">3.4.24.-</ecNumber>
    </recommendedName>
</protein>
<evidence type="ECO:0000259" key="24">
    <source>
        <dbReference type="PROSITE" id="PS50026"/>
    </source>
</evidence>
<dbReference type="SMART" id="SM00179">
    <property type="entry name" value="EGF_CA"/>
    <property type="match status" value="2"/>
</dbReference>
<dbReference type="GO" id="GO:0004222">
    <property type="term" value="F:metalloendopeptidase activity"/>
    <property type="evidence" value="ECO:0007669"/>
    <property type="project" value="UniProtKB-UniRule"/>
</dbReference>
<evidence type="ECO:0000256" key="4">
    <source>
        <dbReference type="ARBA" id="ARBA00022536"/>
    </source>
</evidence>
<evidence type="ECO:0000256" key="7">
    <source>
        <dbReference type="ARBA" id="ARBA00022729"/>
    </source>
</evidence>
<dbReference type="PROSITE" id="PS00010">
    <property type="entry name" value="ASX_HYDROXYL"/>
    <property type="match status" value="2"/>
</dbReference>
<keyword evidence="7" id="KW-0732">Signal</keyword>
<keyword evidence="8" id="KW-0677">Repeat</keyword>
<accession>A0A8C6WJI8</accession>
<evidence type="ECO:0000256" key="20">
    <source>
        <dbReference type="PROSITE-ProRule" id="PRU01211"/>
    </source>
</evidence>
<feature type="domain" description="Peptidase M12A" evidence="25">
    <location>
        <begin position="119"/>
        <end position="318"/>
    </location>
</feature>
<evidence type="ECO:0000256" key="8">
    <source>
        <dbReference type="ARBA" id="ARBA00022737"/>
    </source>
</evidence>
<dbReference type="FunFam" id="2.60.120.290:FF:000004">
    <property type="entry name" value="Metalloendopeptidase"/>
    <property type="match status" value="1"/>
</dbReference>
<dbReference type="GO" id="GO:0005509">
    <property type="term" value="F:calcium ion binding"/>
    <property type="evidence" value="ECO:0007669"/>
    <property type="project" value="InterPro"/>
</dbReference>
<keyword evidence="14" id="KW-0865">Zymogen</keyword>
<proteinExistence type="predicted"/>
<dbReference type="GO" id="GO:0008270">
    <property type="term" value="F:zinc ion binding"/>
    <property type="evidence" value="ECO:0007669"/>
    <property type="project" value="UniProtKB-UniRule"/>
</dbReference>
<dbReference type="PIRSF" id="PIRSF001199">
    <property type="entry name" value="BMP_1/tolloid-like"/>
    <property type="match status" value="1"/>
</dbReference>
<feature type="domain" description="CUB" evidence="23">
    <location>
        <begin position="757"/>
        <end position="869"/>
    </location>
</feature>
<dbReference type="EC" id="3.4.24.-" evidence="21"/>
<dbReference type="CDD" id="cd04281">
    <property type="entry name" value="ZnMc_BMP1_TLD"/>
    <property type="match status" value="1"/>
</dbReference>
<dbReference type="Pfam" id="PF14670">
    <property type="entry name" value="FXa_inhibition"/>
    <property type="match status" value="2"/>
</dbReference>
<evidence type="ECO:0000256" key="16">
    <source>
        <dbReference type="ARBA" id="ARBA00023180"/>
    </source>
</evidence>
<feature type="disulfide bond" evidence="20">
    <location>
        <begin position="181"/>
        <end position="203"/>
    </location>
</feature>
<keyword evidence="27" id="KW-1185">Reference proteome</keyword>
<feature type="binding site" evidence="18 20">
    <location>
        <position position="221"/>
    </location>
    <ligand>
        <name>Zn(2+)</name>
        <dbReference type="ChEBI" id="CHEBI:29105"/>
        <note>catalytic</note>
    </ligand>
</feature>
<dbReference type="PANTHER" id="PTHR24251">
    <property type="entry name" value="OVOCHYMASE-RELATED"/>
    <property type="match status" value="1"/>
</dbReference>
<evidence type="ECO:0000256" key="18">
    <source>
        <dbReference type="PIRSR" id="PIRSR001199-2"/>
    </source>
</evidence>
<dbReference type="InterPro" id="IPR000859">
    <property type="entry name" value="CUB_dom"/>
</dbReference>
<comment type="cofactor">
    <cofactor evidence="20 21">
        <name>Zn(2+)</name>
        <dbReference type="ChEBI" id="CHEBI:29105"/>
    </cofactor>
    <text evidence="20 21">Binds 1 zinc ion per subunit.</text>
</comment>
<dbReference type="InterPro" id="IPR034036">
    <property type="entry name" value="ZnMP_TLD/BMP1"/>
</dbReference>
<dbReference type="Pfam" id="PF01400">
    <property type="entry name" value="Astacin"/>
    <property type="match status" value="1"/>
</dbReference>
<dbReference type="CDD" id="cd00041">
    <property type="entry name" value="CUB"/>
    <property type="match status" value="5"/>
</dbReference>
<dbReference type="PROSITE" id="PS01187">
    <property type="entry name" value="EGF_CA"/>
    <property type="match status" value="2"/>
</dbReference>
<dbReference type="PROSITE" id="PS01186">
    <property type="entry name" value="EGF_2"/>
    <property type="match status" value="2"/>
</dbReference>
<dbReference type="AlphaFoldDB" id="A0A8C6WJI8"/>
<dbReference type="InterPro" id="IPR015446">
    <property type="entry name" value="BMP_1/tolloid-like"/>
</dbReference>
<keyword evidence="16" id="KW-0325">Glycoprotein</keyword>
<dbReference type="Gene3D" id="2.10.25.10">
    <property type="entry name" value="Laminin"/>
    <property type="match status" value="2"/>
</dbReference>
<feature type="binding site" evidence="18 20">
    <location>
        <position position="211"/>
    </location>
    <ligand>
        <name>Zn(2+)</name>
        <dbReference type="ChEBI" id="CHEBI:29105"/>
        <note>catalytic</note>
    </ligand>
</feature>
<evidence type="ECO:0000256" key="22">
    <source>
        <dbReference type="SAM" id="MobiDB-lite"/>
    </source>
</evidence>
<dbReference type="FunFam" id="2.60.120.290:FF:000007">
    <property type="entry name" value="Metalloendopeptidase"/>
    <property type="match status" value="1"/>
</dbReference>
<feature type="domain" description="CUB" evidence="23">
    <location>
        <begin position="601"/>
        <end position="713"/>
    </location>
</feature>
<dbReference type="InterPro" id="IPR035914">
    <property type="entry name" value="Sperma_CUB_dom_sf"/>
</dbReference>
<dbReference type="FunFam" id="2.60.120.290:FF:000013">
    <property type="entry name" value="Membrane frizzled-related protein"/>
    <property type="match status" value="1"/>
</dbReference>
<dbReference type="SMART" id="SM00181">
    <property type="entry name" value="EGF"/>
    <property type="match status" value="2"/>
</dbReference>
<dbReference type="SUPFAM" id="SSF49854">
    <property type="entry name" value="Spermadhesin, CUB domain"/>
    <property type="match status" value="5"/>
</dbReference>
<dbReference type="FunFam" id="3.40.390.10:FF:000004">
    <property type="entry name" value="Metalloendopeptidase"/>
    <property type="match status" value="1"/>
</dbReference>
<sequence>LGLFCNIPLGYQIIGEADYDYFEEDKTEAIDYKDPCKAGDCVLGDIALDEEDLRMFHVDRTIDLNQRTLSHTHSAERHSTGGLGEQEHEISKKRGALYQLSGVKGLRTGSVVKSRFTRAATSRAERIWPGGVIPYIIGGNFTGSQRAMFKQAMRHWEKQTCVTFIEKTDEESYIVFTYRPCGCCSYVGRRGNGPQAISIGKNCDKFGIVVHELGHVIGFWHEHTRPDRDDHVTIIRDNIQPGQEYNFLKMEPGEVNSLGEPYDFDSIMHYARNTFSRGMFLDTILPSRDENGVRPAIGQRTRLSKGDIAQARKLYRCPACGETLQDSTGNFSSPGYPNGYPSYTHCVWRISVTPGEKIVLNFTTMDLYKSSLCWYDYIEVRDGYWRKAPLLGRFCGDKVPDVLVSTDSRCGLSFAAAATGSAKGLQPFMKVRLSICGGDITKDSGQIQSPNYPDDYRPSKECVWRISVSEGYNVGLSFQAFEEVQLLWGYRIERHDSCAYDYLEVRDGPLETSPLIGRFCGYDKPEDVRSTSHTLWMKFVSDGTVNKAGFAANFFKEEDECAKPDNGGCEQRCVNTLGSFKCACDPGFELAPDKKSCEAACGGLLSKLNGTISTPGWPKEYPPNKNCVWQVVAPTQYRISMQFETFDLEGNEVCKYDYVEVRSGLSSDSKLHGKYCGTEVPEVITSQYNNMRIEFKSDNTVSKKGFKAHFFSDKDECSKDNGGCQHECVNTVGSYMCQCRHGFVLHDNKHDCKEAECEHKIHSSSGTLSSPNWPDKYPSRKECTWDISATPGHRVKITFSEFEIEQHQECAYDHLEAFDGDGDTATILGRLCGSKTPEPLISTGNKMYLRFISDASVQRKGFQATHSTECGGRLRADVRQKNLYSHSQFGDNNYPGHTDCEWLLTTEQGYGIELSFITFEVEEEADCGYDYIELYNGLDNNAHRLGRFCGSGPREGIYSPGDTMLIRFHSDDTISKKGFHMRYSSTKFQDSLLTRK</sequence>
<dbReference type="SUPFAM" id="SSF57196">
    <property type="entry name" value="EGF/Laminin"/>
    <property type="match status" value="2"/>
</dbReference>
<evidence type="ECO:0000256" key="6">
    <source>
        <dbReference type="ARBA" id="ARBA00022723"/>
    </source>
</evidence>
<evidence type="ECO:0000256" key="10">
    <source>
        <dbReference type="ARBA" id="ARBA00022801"/>
    </source>
</evidence>
<organism evidence="26 27">
    <name type="scientific">Neogobius melanostomus</name>
    <name type="common">round goby</name>
    <dbReference type="NCBI Taxonomy" id="47308"/>
    <lineage>
        <taxon>Eukaryota</taxon>
        <taxon>Metazoa</taxon>
        <taxon>Chordata</taxon>
        <taxon>Craniata</taxon>
        <taxon>Vertebrata</taxon>
        <taxon>Euteleostomi</taxon>
        <taxon>Actinopterygii</taxon>
        <taxon>Neopterygii</taxon>
        <taxon>Teleostei</taxon>
        <taxon>Neoteleostei</taxon>
        <taxon>Acanthomorphata</taxon>
        <taxon>Gobiaria</taxon>
        <taxon>Gobiiformes</taxon>
        <taxon>Gobioidei</taxon>
        <taxon>Gobiidae</taxon>
        <taxon>Benthophilinae</taxon>
        <taxon>Neogobiini</taxon>
        <taxon>Neogobius</taxon>
    </lineage>
</organism>
<evidence type="ECO:0000256" key="15">
    <source>
        <dbReference type="ARBA" id="ARBA00023157"/>
    </source>
</evidence>
<dbReference type="Ensembl" id="ENSNMLT00000013543.1">
    <property type="protein sequence ID" value="ENSNMLP00000011966.1"/>
    <property type="gene ID" value="ENSNMLG00000008191.1"/>
</dbReference>
<dbReference type="Gene3D" id="3.40.390.10">
    <property type="entry name" value="Collagenase (Catalytic Domain)"/>
    <property type="match status" value="1"/>
</dbReference>
<evidence type="ECO:0000256" key="12">
    <source>
        <dbReference type="ARBA" id="ARBA00022837"/>
    </source>
</evidence>
<keyword evidence="9" id="KW-0221">Differentiation</keyword>
<feature type="domain" description="CUB" evidence="23">
    <location>
        <begin position="320"/>
        <end position="432"/>
    </location>
</feature>
<dbReference type="Pfam" id="PF00431">
    <property type="entry name" value="CUB"/>
    <property type="match status" value="5"/>
</dbReference>
<feature type="compositionally biased region" description="Basic and acidic residues" evidence="22">
    <location>
        <begin position="73"/>
        <end position="88"/>
    </location>
</feature>
<dbReference type="InterPro" id="IPR018097">
    <property type="entry name" value="EGF_Ca-bd_CS"/>
</dbReference>
<evidence type="ECO:0000256" key="21">
    <source>
        <dbReference type="RuleBase" id="RU361183"/>
    </source>
</evidence>
<dbReference type="Gene3D" id="2.60.120.290">
    <property type="entry name" value="Spermadhesin, CUB domain"/>
    <property type="match status" value="5"/>
</dbReference>
<dbReference type="PROSITE" id="PS01180">
    <property type="entry name" value="CUB"/>
    <property type="match status" value="5"/>
</dbReference>
<dbReference type="SMART" id="SM00042">
    <property type="entry name" value="CUB"/>
    <property type="match status" value="5"/>
</dbReference>
<reference evidence="26" key="1">
    <citation type="submission" date="2025-08" db="UniProtKB">
        <authorList>
            <consortium name="Ensembl"/>
        </authorList>
    </citation>
    <scope>IDENTIFICATION</scope>
</reference>
<dbReference type="CDD" id="cd00054">
    <property type="entry name" value="EGF_CA"/>
    <property type="match status" value="1"/>
</dbReference>
<dbReference type="FunFam" id="2.60.120.290:FF:000011">
    <property type="entry name" value="Metalloendopeptidase"/>
    <property type="match status" value="1"/>
</dbReference>
<name>A0A8C6WJI8_9GOBI</name>
<dbReference type="InterPro" id="IPR001881">
    <property type="entry name" value="EGF-like_Ca-bd_dom"/>
</dbReference>
<dbReference type="InterPro" id="IPR000742">
    <property type="entry name" value="EGF"/>
</dbReference>
<evidence type="ECO:0000256" key="17">
    <source>
        <dbReference type="PIRSR" id="PIRSR001199-1"/>
    </source>
</evidence>
<dbReference type="InterPro" id="IPR001506">
    <property type="entry name" value="Peptidase_M12A"/>
</dbReference>
<evidence type="ECO:0000256" key="14">
    <source>
        <dbReference type="ARBA" id="ARBA00023145"/>
    </source>
</evidence>
<keyword evidence="10 20" id="KW-0378">Hydrolase</keyword>
<evidence type="ECO:0000256" key="19">
    <source>
        <dbReference type="PROSITE-ProRule" id="PRU00076"/>
    </source>
</evidence>
<evidence type="ECO:0000256" key="3">
    <source>
        <dbReference type="ARBA" id="ARBA00022525"/>
    </source>
</evidence>
<feature type="region of interest" description="Disordered" evidence="22">
    <location>
        <begin position="69"/>
        <end position="88"/>
    </location>
</feature>
<dbReference type="InterPro" id="IPR000152">
    <property type="entry name" value="EGF-type_Asp/Asn_hydroxyl_site"/>
</dbReference>
<dbReference type="PROSITE" id="PS51864">
    <property type="entry name" value="ASTACIN"/>
    <property type="match status" value="1"/>
</dbReference>
<evidence type="ECO:0000259" key="25">
    <source>
        <dbReference type="PROSITE" id="PS51864"/>
    </source>
</evidence>
<dbReference type="Proteomes" id="UP000694523">
    <property type="component" value="Unplaced"/>
</dbReference>
<keyword evidence="3" id="KW-0964">Secreted</keyword>
<keyword evidence="4 19" id="KW-0245">EGF-like domain</keyword>
<evidence type="ECO:0000259" key="23">
    <source>
        <dbReference type="PROSITE" id="PS01180"/>
    </source>
</evidence>
<evidence type="ECO:0000256" key="5">
    <source>
        <dbReference type="ARBA" id="ARBA00022670"/>
    </source>
</evidence>
<dbReference type="GO" id="GO:0006508">
    <property type="term" value="P:proteolysis"/>
    <property type="evidence" value="ECO:0007669"/>
    <property type="project" value="UniProtKB-KW"/>
</dbReference>
<keyword evidence="12" id="KW-0106">Calcium</keyword>
<dbReference type="InterPro" id="IPR006026">
    <property type="entry name" value="Peptidase_Metallo"/>
</dbReference>
<evidence type="ECO:0000256" key="1">
    <source>
        <dbReference type="ARBA" id="ARBA00004613"/>
    </source>
</evidence>
<dbReference type="PANTHER" id="PTHR24251:SF45">
    <property type="entry name" value="METALLOENDOPEPTIDASE"/>
    <property type="match status" value="1"/>
</dbReference>
<keyword evidence="11 18" id="KW-0862">Zinc</keyword>
<comment type="caution">
    <text evidence="19">Lacks conserved residue(s) required for the propagation of feature annotation.</text>
</comment>
<feature type="domain" description="CUB" evidence="23">
    <location>
        <begin position="870"/>
        <end position="986"/>
    </location>
</feature>
<evidence type="ECO:0000256" key="11">
    <source>
        <dbReference type="ARBA" id="ARBA00022833"/>
    </source>
</evidence>
<keyword evidence="2" id="KW-0217">Developmental protein</keyword>
<keyword evidence="15 20" id="KW-1015">Disulfide bond</keyword>
<keyword evidence="6 18" id="KW-0479">Metal-binding</keyword>
<evidence type="ECO:0000313" key="27">
    <source>
        <dbReference type="Proteomes" id="UP000694523"/>
    </source>
</evidence>
<dbReference type="SMART" id="SM00235">
    <property type="entry name" value="ZnMc"/>
    <property type="match status" value="1"/>
</dbReference>
<feature type="active site" evidence="17 20">
    <location>
        <position position="212"/>
    </location>
</feature>
<feature type="domain" description="EGF-like" evidence="24">
    <location>
        <begin position="713"/>
        <end position="753"/>
    </location>
</feature>
<dbReference type="PRINTS" id="PR00480">
    <property type="entry name" value="ASTACIN"/>
</dbReference>
<evidence type="ECO:0000256" key="13">
    <source>
        <dbReference type="ARBA" id="ARBA00023049"/>
    </source>
</evidence>
<keyword evidence="13 20" id="KW-0482">Metalloprotease</keyword>
<feature type="domain" description="CUB" evidence="23">
    <location>
        <begin position="436"/>
        <end position="557"/>
    </location>
</feature>
<dbReference type="FunFam" id="2.60.120.290:FF:000009">
    <property type="entry name" value="Metalloendopeptidase"/>
    <property type="match status" value="1"/>
</dbReference>
<evidence type="ECO:0000256" key="9">
    <source>
        <dbReference type="ARBA" id="ARBA00022782"/>
    </source>
</evidence>
<dbReference type="FunFam" id="2.10.25.10:FF:000022">
    <property type="entry name" value="Metalloendopeptidase"/>
    <property type="match status" value="2"/>
</dbReference>
<dbReference type="GO" id="GO:0030154">
    <property type="term" value="P:cell differentiation"/>
    <property type="evidence" value="ECO:0007669"/>
    <property type="project" value="UniProtKB-KW"/>
</dbReference>
<evidence type="ECO:0000256" key="2">
    <source>
        <dbReference type="ARBA" id="ARBA00022473"/>
    </source>
</evidence>
<comment type="subcellular location">
    <subcellularLocation>
        <location evidence="1">Secreted</location>
    </subcellularLocation>
</comment>
<feature type="binding site" evidence="18 20">
    <location>
        <position position="215"/>
    </location>
    <ligand>
        <name>Zn(2+)</name>
        <dbReference type="ChEBI" id="CHEBI:29105"/>
        <note>catalytic</note>
    </ligand>
</feature>